<evidence type="ECO:0000256" key="2">
    <source>
        <dbReference type="ARBA" id="ARBA00022573"/>
    </source>
</evidence>
<sequence length="254" mass="28937">MIGLILGTSEGKLILSMLNRYTEDILVSTSSSYGGSLLKDYKFKYLNDKPLIKEELRALLKEKGVQTLIDGSHPYAKEITKNALEVCKELNITYIRYERPSVTEEFLHYENLYYIEEYSEIPRVVSFKGNILNTTGSRNIKTLINLNLENRIIHRILPTSQVLKECEELLVPVEDIIAMKGPFSKELNKAFIKDYNIEAILLKDSGIEGGTIEKLQAAKECGKKIILIGRPKVEYPVIFGDLNLLEQYILVALF</sequence>
<dbReference type="InterPro" id="IPR003723">
    <property type="entry name" value="Precorrin-6x_reduct"/>
</dbReference>
<gene>
    <name evidence="4" type="primary">cbiJ_7</name>
    <name evidence="4" type="ORF">SDC9_81391</name>
</gene>
<name>A0A644ZA97_9ZZZZ</name>
<comment type="pathway">
    <text evidence="1">Cofactor biosynthesis; adenosylcobalamin biosynthesis.</text>
</comment>
<accession>A0A644ZA97</accession>
<dbReference type="AlphaFoldDB" id="A0A644ZA97"/>
<dbReference type="UniPathway" id="UPA00148"/>
<organism evidence="4">
    <name type="scientific">bioreactor metagenome</name>
    <dbReference type="NCBI Taxonomy" id="1076179"/>
    <lineage>
        <taxon>unclassified sequences</taxon>
        <taxon>metagenomes</taxon>
        <taxon>ecological metagenomes</taxon>
    </lineage>
</organism>
<dbReference type="EMBL" id="VSSQ01007084">
    <property type="protein sequence ID" value="MPM34804.1"/>
    <property type="molecule type" value="Genomic_DNA"/>
</dbReference>
<evidence type="ECO:0000256" key="3">
    <source>
        <dbReference type="ARBA" id="ARBA00023002"/>
    </source>
</evidence>
<keyword evidence="2" id="KW-0169">Cobalamin biosynthesis</keyword>
<dbReference type="NCBIfam" id="TIGR00715">
    <property type="entry name" value="precor6x_red"/>
    <property type="match status" value="1"/>
</dbReference>
<dbReference type="GO" id="GO:0016994">
    <property type="term" value="F:precorrin-6A reductase activity"/>
    <property type="evidence" value="ECO:0007669"/>
    <property type="project" value="InterPro"/>
</dbReference>
<dbReference type="Pfam" id="PF02571">
    <property type="entry name" value="CbiJ"/>
    <property type="match status" value="1"/>
</dbReference>
<dbReference type="PROSITE" id="PS51014">
    <property type="entry name" value="COBK_CBIJ"/>
    <property type="match status" value="1"/>
</dbReference>
<dbReference type="PANTHER" id="PTHR36925">
    <property type="entry name" value="COBALT-PRECORRIN-6A REDUCTASE"/>
    <property type="match status" value="1"/>
</dbReference>
<keyword evidence="3 4" id="KW-0560">Oxidoreductase</keyword>
<dbReference type="NCBIfam" id="NF005970">
    <property type="entry name" value="PRK08057.1-4"/>
    <property type="match status" value="1"/>
</dbReference>
<protein>
    <submittedName>
        <fullName evidence="4">Cobalt-precorrin-6A reductase</fullName>
        <ecNumber evidence="4">1.3.1.106</ecNumber>
    </submittedName>
</protein>
<proteinExistence type="predicted"/>
<evidence type="ECO:0000256" key="1">
    <source>
        <dbReference type="ARBA" id="ARBA00004953"/>
    </source>
</evidence>
<dbReference type="GO" id="GO:0009236">
    <property type="term" value="P:cobalamin biosynthetic process"/>
    <property type="evidence" value="ECO:0007669"/>
    <property type="project" value="UniProtKB-UniPathway"/>
</dbReference>
<dbReference type="EC" id="1.3.1.106" evidence="4"/>
<evidence type="ECO:0000313" key="4">
    <source>
        <dbReference type="EMBL" id="MPM34804.1"/>
    </source>
</evidence>
<dbReference type="PANTHER" id="PTHR36925:SF1">
    <property type="entry name" value="COBALT-PRECORRIN-6A REDUCTASE"/>
    <property type="match status" value="1"/>
</dbReference>
<comment type="caution">
    <text evidence="4">The sequence shown here is derived from an EMBL/GenBank/DDBJ whole genome shotgun (WGS) entry which is preliminary data.</text>
</comment>
<reference evidence="4" key="1">
    <citation type="submission" date="2019-08" db="EMBL/GenBank/DDBJ databases">
        <authorList>
            <person name="Kucharzyk K."/>
            <person name="Murdoch R.W."/>
            <person name="Higgins S."/>
            <person name="Loffler F."/>
        </authorList>
    </citation>
    <scope>NUCLEOTIDE SEQUENCE</scope>
</reference>